<evidence type="ECO:0008006" key="3">
    <source>
        <dbReference type="Google" id="ProtNLM"/>
    </source>
</evidence>
<proteinExistence type="predicted"/>
<protein>
    <recommendedName>
        <fullName evidence="3">Hemerythrin HHE cation binding domain-containing protein</fullName>
    </recommendedName>
</protein>
<dbReference type="EMBL" id="BMJO01000001">
    <property type="protein sequence ID" value="GGE38754.1"/>
    <property type="molecule type" value="Genomic_DNA"/>
</dbReference>
<evidence type="ECO:0000313" key="1">
    <source>
        <dbReference type="EMBL" id="GGE38754.1"/>
    </source>
</evidence>
<keyword evidence="2" id="KW-1185">Reference proteome</keyword>
<reference evidence="2" key="1">
    <citation type="journal article" date="2019" name="Int. J. Syst. Evol. Microbiol.">
        <title>The Global Catalogue of Microorganisms (GCM) 10K type strain sequencing project: providing services to taxonomists for standard genome sequencing and annotation.</title>
        <authorList>
            <consortium name="The Broad Institute Genomics Platform"/>
            <consortium name="The Broad Institute Genome Sequencing Center for Infectious Disease"/>
            <person name="Wu L."/>
            <person name="Ma J."/>
        </authorList>
    </citation>
    <scope>NUCLEOTIDE SEQUENCE [LARGE SCALE GENOMIC DNA]</scope>
    <source>
        <strain evidence="2">CGMCC 1.15644</strain>
    </source>
</reference>
<organism evidence="1 2">
    <name type="scientific">Pedobacter psychrotolerans</name>
    <dbReference type="NCBI Taxonomy" id="1843235"/>
    <lineage>
        <taxon>Bacteria</taxon>
        <taxon>Pseudomonadati</taxon>
        <taxon>Bacteroidota</taxon>
        <taxon>Sphingobacteriia</taxon>
        <taxon>Sphingobacteriales</taxon>
        <taxon>Sphingobacteriaceae</taxon>
        <taxon>Pedobacter</taxon>
    </lineage>
</organism>
<comment type="caution">
    <text evidence="1">The sequence shown here is derived from an EMBL/GenBank/DDBJ whole genome shotgun (WGS) entry which is preliminary data.</text>
</comment>
<gene>
    <name evidence="1" type="ORF">GCM10011413_00400</name>
</gene>
<sequence length="128" mass="15250">MIEFQLTINYMHIHRGKLLKSIIHKSNISIFDLSKTLSYSIDAIHHHIEMETLDFKLLMAYGEVLKYDFSVDFPEMVLSIASKESQHAEVMNYDELLKDRDHWKLKYIELLEKHNELLIRRLNFPSSN</sequence>
<accession>A0ABQ1SGR1</accession>
<evidence type="ECO:0000313" key="2">
    <source>
        <dbReference type="Proteomes" id="UP000622648"/>
    </source>
</evidence>
<dbReference type="Proteomes" id="UP000622648">
    <property type="component" value="Unassembled WGS sequence"/>
</dbReference>
<name>A0ABQ1SGR1_9SPHI</name>